<dbReference type="GO" id="GO:0006635">
    <property type="term" value="P:fatty acid beta-oxidation"/>
    <property type="evidence" value="ECO:0007669"/>
    <property type="project" value="UniProtKB-UniPathway"/>
</dbReference>
<dbReference type="EC" id="4.2.1.17" evidence="4"/>
<sequence length="714" mass="78267">MAALWTHWDLEQTTDQILTLWIDVQGQSQNVFSTEVISELDSVLDELVSRQGVKTIFIRSRKANSFFAGADITEFAKIETIEQAREVSRRGQDIFARLEAIEPTTIAVIQGACLGGGLEMALACDHRIAVIDSSTRIGLPETGLGILPGWGGTQRLPKQVDLLQAIGMILQAKKFSAEKAAKVGLVDRAVKPDELESLLKELRNSTIDLNPQKSSTWIGWFLNETSFGRKLIFNATEKRIARQNLHYPALGKSLEAIRQSFKEDASGFEFEQQAIGDLLFTPTCQSLVSLFLNKERARSLDTWDVPTSIQEEKIKSLAVLGGGTMGAGIAQAGIKKGMQVVLKEVNEEALDAARSRIHSIYEALLDRKSLTEDEANEQQAHLTFTTSLEGIADVDVVVEAVPESLGLKQKIFNELAGTCNQDTIFATNTSALSVDEIFAGVEPKSRVGGLHFFNPVHRMDLIEVISGSYSSPETVGRLLKLAKQLGKTPILTKDSPGFVVNRILMPYLDEAIKIAIEFTAQNRDPALIDREMKSFGMPMGPLELIDQVGVDVAAHVAGSMSIVFGEESDTATVLERMVEAKRLGRKSDAGFYNYVKGKKTNAIGLQPLVSGIDVDLVESPTTELEEVLTPIQQRLVLAMVNEAGRCLDEAVVADAWMIDLAMVLGTGFAPFRGGPLRFARQLNHNNLIDTLEKLAAVYGERFQPAESIRQLGQQ</sequence>
<dbReference type="OrthoDB" id="9771883at2"/>
<dbReference type="Gene3D" id="1.10.1040.50">
    <property type="match status" value="1"/>
</dbReference>
<keyword evidence="9" id="KW-0443">Lipid metabolism</keyword>
<dbReference type="Pfam" id="PF00378">
    <property type="entry name" value="ECH_1"/>
    <property type="match status" value="1"/>
</dbReference>
<evidence type="ECO:0000256" key="3">
    <source>
        <dbReference type="ARBA" id="ARBA00008750"/>
    </source>
</evidence>
<evidence type="ECO:0000256" key="9">
    <source>
        <dbReference type="ARBA" id="ARBA00023098"/>
    </source>
</evidence>
<keyword evidence="8" id="KW-0520">NAD</keyword>
<keyword evidence="11" id="KW-0511">Multifunctional enzyme</keyword>
<reference evidence="15 16" key="1">
    <citation type="submission" date="2019-02" db="EMBL/GenBank/DDBJ databases">
        <title>Deep-cultivation of Planctomycetes and their phenomic and genomic characterization uncovers novel biology.</title>
        <authorList>
            <person name="Wiegand S."/>
            <person name="Jogler M."/>
            <person name="Boedeker C."/>
            <person name="Pinto D."/>
            <person name="Vollmers J."/>
            <person name="Rivas-Marin E."/>
            <person name="Kohn T."/>
            <person name="Peeters S.H."/>
            <person name="Heuer A."/>
            <person name="Rast P."/>
            <person name="Oberbeckmann S."/>
            <person name="Bunk B."/>
            <person name="Jeske O."/>
            <person name="Meyerdierks A."/>
            <person name="Storesund J.E."/>
            <person name="Kallscheuer N."/>
            <person name="Luecker S."/>
            <person name="Lage O.M."/>
            <person name="Pohl T."/>
            <person name="Merkel B.J."/>
            <person name="Hornburger P."/>
            <person name="Mueller R.-W."/>
            <person name="Bruemmer F."/>
            <person name="Labrenz M."/>
            <person name="Spormann A.M."/>
            <person name="Op Den Camp H."/>
            <person name="Overmann J."/>
            <person name="Amann R."/>
            <person name="Jetten M.S.M."/>
            <person name="Mascher T."/>
            <person name="Medema M.H."/>
            <person name="Devos D.P."/>
            <person name="Kaster A.-K."/>
            <person name="Ovreas L."/>
            <person name="Rohde M."/>
            <person name="Galperin M.Y."/>
            <person name="Jogler C."/>
        </authorList>
    </citation>
    <scope>NUCLEOTIDE SEQUENCE [LARGE SCALE GENOMIC DNA]</scope>
    <source>
        <strain evidence="15 16">Pan54</strain>
    </source>
</reference>
<proteinExistence type="inferred from homology"/>
<comment type="pathway">
    <text evidence="1">Lipid metabolism; fatty acid beta-oxidation.</text>
</comment>
<gene>
    <name evidence="15" type="primary">fadJ</name>
    <name evidence="15" type="ORF">Pan54_45170</name>
</gene>
<dbReference type="InterPro" id="IPR050136">
    <property type="entry name" value="FA_oxidation_alpha_subunit"/>
</dbReference>
<organism evidence="15 16">
    <name type="scientific">Rubinisphaera italica</name>
    <dbReference type="NCBI Taxonomy" id="2527969"/>
    <lineage>
        <taxon>Bacteria</taxon>
        <taxon>Pseudomonadati</taxon>
        <taxon>Planctomycetota</taxon>
        <taxon>Planctomycetia</taxon>
        <taxon>Planctomycetales</taxon>
        <taxon>Planctomycetaceae</taxon>
        <taxon>Rubinisphaera</taxon>
    </lineage>
</organism>
<dbReference type="InterPro" id="IPR008927">
    <property type="entry name" value="6-PGluconate_DH-like_C_sf"/>
</dbReference>
<dbReference type="GO" id="GO:0016509">
    <property type="term" value="F:long-chain (3S)-3-hydroxyacyl-CoA dehydrogenase (NAD+) activity"/>
    <property type="evidence" value="ECO:0007669"/>
    <property type="project" value="TreeGrafter"/>
</dbReference>
<evidence type="ECO:0000313" key="15">
    <source>
        <dbReference type="EMBL" id="TWT63759.1"/>
    </source>
</evidence>
<dbReference type="SUPFAM" id="SSF52096">
    <property type="entry name" value="ClpP/crotonase"/>
    <property type="match status" value="1"/>
</dbReference>
<dbReference type="GO" id="GO:0004300">
    <property type="term" value="F:enoyl-CoA hydratase activity"/>
    <property type="evidence" value="ECO:0007669"/>
    <property type="project" value="UniProtKB-EC"/>
</dbReference>
<dbReference type="EMBL" id="SJPG01000001">
    <property type="protein sequence ID" value="TWT63759.1"/>
    <property type="molecule type" value="Genomic_DNA"/>
</dbReference>
<evidence type="ECO:0000256" key="5">
    <source>
        <dbReference type="ARBA" id="ARBA00022832"/>
    </source>
</evidence>
<dbReference type="Pfam" id="PF00725">
    <property type="entry name" value="3HCDH"/>
    <property type="match status" value="1"/>
</dbReference>
<keyword evidence="10" id="KW-0456">Lyase</keyword>
<dbReference type="SUPFAM" id="SSF48179">
    <property type="entry name" value="6-phosphogluconate dehydrogenase C-terminal domain-like"/>
    <property type="match status" value="2"/>
</dbReference>
<dbReference type="PANTHER" id="PTHR43612:SF3">
    <property type="entry name" value="TRIFUNCTIONAL ENZYME SUBUNIT ALPHA, MITOCHONDRIAL"/>
    <property type="match status" value="1"/>
</dbReference>
<dbReference type="RefSeq" id="WP_146505546.1">
    <property type="nucleotide sequence ID" value="NZ_SJPG01000001.1"/>
</dbReference>
<evidence type="ECO:0000259" key="13">
    <source>
        <dbReference type="Pfam" id="PF00725"/>
    </source>
</evidence>
<evidence type="ECO:0000256" key="7">
    <source>
        <dbReference type="ARBA" id="ARBA00023002"/>
    </source>
</evidence>
<evidence type="ECO:0000256" key="1">
    <source>
        <dbReference type="ARBA" id="ARBA00005005"/>
    </source>
</evidence>
<dbReference type="AlphaFoldDB" id="A0A5C5XMG2"/>
<evidence type="ECO:0000313" key="16">
    <source>
        <dbReference type="Proteomes" id="UP000316095"/>
    </source>
</evidence>
<comment type="caution">
    <text evidence="15">The sequence shown here is derived from an EMBL/GenBank/DDBJ whole genome shotgun (WGS) entry which is preliminary data.</text>
</comment>
<dbReference type="InterPro" id="IPR029045">
    <property type="entry name" value="ClpP/crotonase-like_dom_sf"/>
</dbReference>
<dbReference type="InterPro" id="IPR001753">
    <property type="entry name" value="Enoyl-CoA_hydra/iso"/>
</dbReference>
<dbReference type="Proteomes" id="UP000316095">
    <property type="component" value="Unassembled WGS sequence"/>
</dbReference>
<dbReference type="Pfam" id="PF02737">
    <property type="entry name" value="3HCDH_N"/>
    <property type="match status" value="1"/>
</dbReference>
<dbReference type="PANTHER" id="PTHR43612">
    <property type="entry name" value="TRIFUNCTIONAL ENZYME SUBUNIT ALPHA"/>
    <property type="match status" value="1"/>
</dbReference>
<dbReference type="FunFam" id="3.90.226.10:FF:000011">
    <property type="entry name" value="Fatty acid oxidation complex subunit alpha"/>
    <property type="match status" value="1"/>
</dbReference>
<dbReference type="InterPro" id="IPR006108">
    <property type="entry name" value="3HC_DH_C"/>
</dbReference>
<comment type="similarity">
    <text evidence="2">In the central section; belongs to the 3-hydroxyacyl-CoA dehydrogenase family.</text>
</comment>
<dbReference type="FunFam" id="3.40.50.720:FF:000009">
    <property type="entry name" value="Fatty oxidation complex, alpha subunit"/>
    <property type="match status" value="1"/>
</dbReference>
<dbReference type="SUPFAM" id="SSF51735">
    <property type="entry name" value="NAD(P)-binding Rossmann-fold domains"/>
    <property type="match status" value="1"/>
</dbReference>
<keyword evidence="6" id="KW-0442">Lipid degradation</keyword>
<evidence type="ECO:0000256" key="4">
    <source>
        <dbReference type="ARBA" id="ARBA00012076"/>
    </source>
</evidence>
<accession>A0A5C5XMG2</accession>
<comment type="catalytic activity">
    <reaction evidence="12">
        <text>a (3S)-3-hydroxyacyl-CoA + NAD(+) = a 3-oxoacyl-CoA + NADH + H(+)</text>
        <dbReference type="Rhea" id="RHEA:22432"/>
        <dbReference type="ChEBI" id="CHEBI:15378"/>
        <dbReference type="ChEBI" id="CHEBI:57318"/>
        <dbReference type="ChEBI" id="CHEBI:57540"/>
        <dbReference type="ChEBI" id="CHEBI:57945"/>
        <dbReference type="ChEBI" id="CHEBI:90726"/>
        <dbReference type="EC" id="1.1.1.35"/>
    </reaction>
</comment>
<dbReference type="InterPro" id="IPR036291">
    <property type="entry name" value="NAD(P)-bd_dom_sf"/>
</dbReference>
<comment type="similarity">
    <text evidence="3">In the N-terminal section; belongs to the enoyl-CoA hydratase/isomerase family.</text>
</comment>
<evidence type="ECO:0000256" key="11">
    <source>
        <dbReference type="ARBA" id="ARBA00023268"/>
    </source>
</evidence>
<name>A0A5C5XMG2_9PLAN</name>
<keyword evidence="7" id="KW-0560">Oxidoreductase</keyword>
<feature type="domain" description="3-hydroxyacyl-CoA dehydrogenase C-terminal" evidence="13">
    <location>
        <begin position="497"/>
        <end position="594"/>
    </location>
</feature>
<dbReference type="Gene3D" id="3.90.226.10">
    <property type="entry name" value="2-enoyl-CoA Hydratase, Chain A, domain 1"/>
    <property type="match status" value="1"/>
</dbReference>
<evidence type="ECO:0000256" key="10">
    <source>
        <dbReference type="ARBA" id="ARBA00023239"/>
    </source>
</evidence>
<dbReference type="Gene3D" id="3.40.50.720">
    <property type="entry name" value="NAD(P)-binding Rossmann-like Domain"/>
    <property type="match status" value="1"/>
</dbReference>
<protein>
    <recommendedName>
        <fullName evidence="4">enoyl-CoA hydratase</fullName>
        <ecNumber evidence="4">4.2.1.17</ecNumber>
    </recommendedName>
</protein>
<evidence type="ECO:0000256" key="12">
    <source>
        <dbReference type="ARBA" id="ARBA00049556"/>
    </source>
</evidence>
<keyword evidence="5" id="KW-0276">Fatty acid metabolism</keyword>
<dbReference type="InterPro" id="IPR006176">
    <property type="entry name" value="3-OHacyl-CoA_DH_NAD-bd"/>
</dbReference>
<evidence type="ECO:0000256" key="2">
    <source>
        <dbReference type="ARBA" id="ARBA00007005"/>
    </source>
</evidence>
<evidence type="ECO:0000256" key="6">
    <source>
        <dbReference type="ARBA" id="ARBA00022963"/>
    </source>
</evidence>
<dbReference type="CDD" id="cd06558">
    <property type="entry name" value="crotonase-like"/>
    <property type="match status" value="1"/>
</dbReference>
<dbReference type="GO" id="GO:0070403">
    <property type="term" value="F:NAD+ binding"/>
    <property type="evidence" value="ECO:0007669"/>
    <property type="project" value="InterPro"/>
</dbReference>
<evidence type="ECO:0000256" key="8">
    <source>
        <dbReference type="ARBA" id="ARBA00023027"/>
    </source>
</evidence>
<keyword evidence="16" id="KW-1185">Reference proteome</keyword>
<feature type="domain" description="3-hydroxyacyl-CoA dehydrogenase NAD binding" evidence="14">
    <location>
        <begin position="317"/>
        <end position="494"/>
    </location>
</feature>
<evidence type="ECO:0000259" key="14">
    <source>
        <dbReference type="Pfam" id="PF02737"/>
    </source>
</evidence>
<dbReference type="UniPathway" id="UPA00659"/>